<gene>
    <name evidence="1" type="ORF">SAMN02745941_04126</name>
</gene>
<dbReference type="EMBL" id="FQXU01000017">
    <property type="protein sequence ID" value="SHI64722.1"/>
    <property type="molecule type" value="Genomic_DNA"/>
</dbReference>
<organism evidence="1 2">
    <name type="scientific">Clostridium intestinale DSM 6191</name>
    <dbReference type="NCBI Taxonomy" id="1121320"/>
    <lineage>
        <taxon>Bacteria</taxon>
        <taxon>Bacillati</taxon>
        <taxon>Bacillota</taxon>
        <taxon>Clostridia</taxon>
        <taxon>Eubacteriales</taxon>
        <taxon>Clostridiaceae</taxon>
        <taxon>Clostridium</taxon>
    </lineage>
</organism>
<protein>
    <submittedName>
        <fullName evidence="1">Uncharacterized protein</fullName>
    </submittedName>
</protein>
<sequence length="113" mass="12806">MKKCIVLFLIFLCLFFKTNPSKTVFAVEASYKEGIYNLADFNISEGNIYSVNNISKTDPVLVLIFDKEYIPIQHIELDPNSTKIDTIPMKPEYLLVVTGKGEVTITPKQTQTN</sequence>
<name>A0A1M6CUM6_9CLOT</name>
<reference evidence="1 2" key="1">
    <citation type="submission" date="2016-11" db="EMBL/GenBank/DDBJ databases">
        <authorList>
            <person name="Jaros S."/>
            <person name="Januszkiewicz K."/>
            <person name="Wedrychowicz H."/>
        </authorList>
    </citation>
    <scope>NUCLEOTIDE SEQUENCE [LARGE SCALE GENOMIC DNA]</scope>
    <source>
        <strain evidence="1 2">DSM 6191</strain>
    </source>
</reference>
<dbReference type="Proteomes" id="UP000184241">
    <property type="component" value="Unassembled WGS sequence"/>
</dbReference>
<evidence type="ECO:0000313" key="2">
    <source>
        <dbReference type="Proteomes" id="UP000184241"/>
    </source>
</evidence>
<proteinExistence type="predicted"/>
<dbReference type="AlphaFoldDB" id="A0A1M6CUM6"/>
<dbReference type="RefSeq" id="WP_073022456.1">
    <property type="nucleotide sequence ID" value="NZ_FQXU01000017.1"/>
</dbReference>
<accession>A0A1M6CUM6</accession>
<evidence type="ECO:0000313" key="1">
    <source>
        <dbReference type="EMBL" id="SHI64722.1"/>
    </source>
</evidence>